<feature type="region of interest" description="Disordered" evidence="1">
    <location>
        <begin position="53"/>
        <end position="131"/>
    </location>
</feature>
<dbReference type="RefSeq" id="XP_042926312.1">
    <property type="nucleotide sequence ID" value="XM_043061183.1"/>
</dbReference>
<dbReference type="KEGG" id="cre:CHLRE_03g191400v5"/>
<feature type="compositionally biased region" description="Polar residues" evidence="1">
    <location>
        <begin position="85"/>
        <end position="94"/>
    </location>
</feature>
<dbReference type="Gramene" id="PNW85539">
    <property type="protein sequence ID" value="PNW85539"/>
    <property type="gene ID" value="CHLRE_03g191400v5"/>
</dbReference>
<evidence type="ECO:0000256" key="1">
    <source>
        <dbReference type="SAM" id="MobiDB-lite"/>
    </source>
</evidence>
<dbReference type="PaxDb" id="3055-EDP04371"/>
<feature type="chain" id="PRO_5014454360" evidence="2">
    <location>
        <begin position="22"/>
        <end position="376"/>
    </location>
</feature>
<protein>
    <submittedName>
        <fullName evidence="3">Uncharacterized protein</fullName>
    </submittedName>
</protein>
<dbReference type="AlphaFoldDB" id="A0A2K3DYE6"/>
<keyword evidence="2" id="KW-0732">Signal</keyword>
<name>A0A2K3DYE6_CHLRE</name>
<dbReference type="InParanoid" id="A0A2K3DYE6"/>
<evidence type="ECO:0000313" key="4">
    <source>
        <dbReference type="Proteomes" id="UP000006906"/>
    </source>
</evidence>
<feature type="signal peptide" evidence="2">
    <location>
        <begin position="1"/>
        <end position="21"/>
    </location>
</feature>
<dbReference type="GeneID" id="5717538"/>
<dbReference type="EMBL" id="CM008964">
    <property type="protein sequence ID" value="PNW85539.1"/>
    <property type="molecule type" value="Genomic_DNA"/>
</dbReference>
<evidence type="ECO:0000256" key="2">
    <source>
        <dbReference type="SAM" id="SignalP"/>
    </source>
</evidence>
<organism evidence="3 4">
    <name type="scientific">Chlamydomonas reinhardtii</name>
    <name type="common">Chlamydomonas smithii</name>
    <dbReference type="NCBI Taxonomy" id="3055"/>
    <lineage>
        <taxon>Eukaryota</taxon>
        <taxon>Viridiplantae</taxon>
        <taxon>Chlorophyta</taxon>
        <taxon>core chlorophytes</taxon>
        <taxon>Chlorophyceae</taxon>
        <taxon>CS clade</taxon>
        <taxon>Chlamydomonadales</taxon>
        <taxon>Chlamydomonadaceae</taxon>
        <taxon>Chlamydomonas</taxon>
    </lineage>
</organism>
<dbReference type="Proteomes" id="UP000006906">
    <property type="component" value="Chromosome 3"/>
</dbReference>
<reference evidence="3 4" key="1">
    <citation type="journal article" date="2007" name="Science">
        <title>The Chlamydomonas genome reveals the evolution of key animal and plant functions.</title>
        <authorList>
            <person name="Merchant S.S."/>
            <person name="Prochnik S.E."/>
            <person name="Vallon O."/>
            <person name="Harris E.H."/>
            <person name="Karpowicz S.J."/>
            <person name="Witman G.B."/>
            <person name="Terry A."/>
            <person name="Salamov A."/>
            <person name="Fritz-Laylin L.K."/>
            <person name="Marechal-Drouard L."/>
            <person name="Marshall W.F."/>
            <person name="Qu L.H."/>
            <person name="Nelson D.R."/>
            <person name="Sanderfoot A.A."/>
            <person name="Spalding M.H."/>
            <person name="Kapitonov V.V."/>
            <person name="Ren Q."/>
            <person name="Ferris P."/>
            <person name="Lindquist E."/>
            <person name="Shapiro H."/>
            <person name="Lucas S.M."/>
            <person name="Grimwood J."/>
            <person name="Schmutz J."/>
            <person name="Cardol P."/>
            <person name="Cerutti H."/>
            <person name="Chanfreau G."/>
            <person name="Chen C.L."/>
            <person name="Cognat V."/>
            <person name="Croft M.T."/>
            <person name="Dent R."/>
            <person name="Dutcher S."/>
            <person name="Fernandez E."/>
            <person name="Fukuzawa H."/>
            <person name="Gonzalez-Ballester D."/>
            <person name="Gonzalez-Halphen D."/>
            <person name="Hallmann A."/>
            <person name="Hanikenne M."/>
            <person name="Hippler M."/>
            <person name="Inwood W."/>
            <person name="Jabbari K."/>
            <person name="Kalanon M."/>
            <person name="Kuras R."/>
            <person name="Lefebvre P.A."/>
            <person name="Lemaire S.D."/>
            <person name="Lobanov A.V."/>
            <person name="Lohr M."/>
            <person name="Manuell A."/>
            <person name="Meier I."/>
            <person name="Mets L."/>
            <person name="Mittag M."/>
            <person name="Mittelmeier T."/>
            <person name="Moroney J.V."/>
            <person name="Moseley J."/>
            <person name="Napoli C."/>
            <person name="Nedelcu A.M."/>
            <person name="Niyogi K."/>
            <person name="Novoselov S.V."/>
            <person name="Paulsen I.T."/>
            <person name="Pazour G."/>
            <person name="Purton S."/>
            <person name="Ral J.P."/>
            <person name="Riano-Pachon D.M."/>
            <person name="Riekhof W."/>
            <person name="Rymarquis L."/>
            <person name="Schroda M."/>
            <person name="Stern D."/>
            <person name="Umen J."/>
            <person name="Willows R."/>
            <person name="Wilson N."/>
            <person name="Zimmer S.L."/>
            <person name="Allmer J."/>
            <person name="Balk J."/>
            <person name="Bisova K."/>
            <person name="Chen C.J."/>
            <person name="Elias M."/>
            <person name="Gendler K."/>
            <person name="Hauser C."/>
            <person name="Lamb M.R."/>
            <person name="Ledford H."/>
            <person name="Long J.C."/>
            <person name="Minagawa J."/>
            <person name="Page M.D."/>
            <person name="Pan J."/>
            <person name="Pootakham W."/>
            <person name="Roje S."/>
            <person name="Rose A."/>
            <person name="Stahlberg E."/>
            <person name="Terauchi A.M."/>
            <person name="Yang P."/>
            <person name="Ball S."/>
            <person name="Bowler C."/>
            <person name="Dieckmann C.L."/>
            <person name="Gladyshev V.N."/>
            <person name="Green P."/>
            <person name="Jorgensen R."/>
            <person name="Mayfield S."/>
            <person name="Mueller-Roeber B."/>
            <person name="Rajamani S."/>
            <person name="Sayre R.T."/>
            <person name="Brokstein P."/>
            <person name="Dubchak I."/>
            <person name="Goodstein D."/>
            <person name="Hornick L."/>
            <person name="Huang Y.W."/>
            <person name="Jhaveri J."/>
            <person name="Luo Y."/>
            <person name="Martinez D."/>
            <person name="Ngau W.C."/>
            <person name="Otillar B."/>
            <person name="Poliakov A."/>
            <person name="Porter A."/>
            <person name="Szajkowski L."/>
            <person name="Werner G."/>
            <person name="Zhou K."/>
            <person name="Grigoriev I.V."/>
            <person name="Rokhsar D.S."/>
            <person name="Grossman A.R."/>
        </authorList>
    </citation>
    <scope>NUCLEOTIDE SEQUENCE [LARGE SCALE GENOMIC DNA]</scope>
    <source>
        <strain evidence="4">CC-503</strain>
    </source>
</reference>
<feature type="compositionally biased region" description="Pro residues" evidence="1">
    <location>
        <begin position="101"/>
        <end position="112"/>
    </location>
</feature>
<accession>A0A2K3DYE6</accession>
<dbReference type="OrthoDB" id="546555at2759"/>
<proteinExistence type="predicted"/>
<sequence>MARFLPATALGLLLLASIASARVMRGDAMAAEGIRASKRAQLRNVLRGLQQAAPDTAPDPQLLPDNEPAPAPPSLPEDNGATPGPSDNSGMTTGAQGGGPRYPPWAPLPPNSPGDIRRDPDSSGSNGAPPYPPWYWPGSSWTSPPQEPSLLERVAGGLSGLARDLGLMDIIDFVQEVAPLLPEIASDIGTVAGYVDKLIQNPDAASLLDANGASGEALFETLRDTLLVMLSTDTGSTFADDLLDSQDVDLAAAATAEDLPSMLRELGNGVIVSDLSKGGDDYQIADFALGFVEVAAGIVEEAVRPDGRLSILTVVTDFLSVAAQAADTFSIHFADAAVQADQVQYQDGPQWLALRRLTTNLRSVSDSLSRLEDKLK</sequence>
<evidence type="ECO:0000313" key="3">
    <source>
        <dbReference type="EMBL" id="PNW85539.1"/>
    </source>
</evidence>
<gene>
    <name evidence="3" type="ORF">CHLRE_03g191400v5</name>
</gene>
<keyword evidence="4" id="KW-1185">Reference proteome</keyword>